<gene>
    <name evidence="2" type="ORF">PSEUBRA_SCAF10g05446</name>
</gene>
<feature type="region of interest" description="Disordered" evidence="1">
    <location>
        <begin position="393"/>
        <end position="449"/>
    </location>
</feature>
<dbReference type="EMBL" id="KI545852">
    <property type="protein sequence ID" value="EST09495.1"/>
    <property type="molecule type" value="Genomic_DNA"/>
</dbReference>
<sequence length="449" mass="46740">MKRRNSFKQGSDPTSTSSRPILQTQTSSHSNQADSVLEPEDDFDALMLSGQTMKVSLTPNRLHTIEVAKKGQGAPVGSVRRRAGTTGMREDSASAAAAFGQESGPSPGSQMSTVKELVSRKVPWGYKRASVGAGTMIDRATTPNSDRRKSVGYQSSNGHGVLPVRSPSGMAFSENGHSPRTAAMGSPFIASSEEGPTPATSTAAAAKGNNAPTAWSGTGSQTLGRRRSFGSRPLSMAQAHRKSLNLETIQLLADLERAMRNCHSVDECRALVHKAMHSDGAASALSDSQVNGVTDEKETQEEGKATGAAGHANGAVPAGASLGSVATAAEVVTASETTATPDRKLPDVKRLDANRSTSLEQVDQGLIVAWLLGGDEGPTSTRDVASDKLSALPQRLSQEQAATSKGSAAEQPASLDSSASRDATRGRASSSVASVQSNYKDAHEEVMVE</sequence>
<feature type="region of interest" description="Disordered" evidence="1">
    <location>
        <begin position="137"/>
        <end position="228"/>
    </location>
</feature>
<dbReference type="eggNOG" id="ENOG502QRX2">
    <property type="taxonomic scope" value="Eukaryota"/>
</dbReference>
<dbReference type="AlphaFoldDB" id="V5EVI1"/>
<feature type="compositionally biased region" description="Basic and acidic residues" evidence="1">
    <location>
        <begin position="440"/>
        <end position="449"/>
    </location>
</feature>
<feature type="compositionally biased region" description="Basic and acidic residues" evidence="1">
    <location>
        <begin position="294"/>
        <end position="304"/>
    </location>
</feature>
<name>V5EVI1_KALBG</name>
<reference evidence="3" key="1">
    <citation type="journal article" date="2013" name="Genome Announc.">
        <title>Draft genome sequence of Pseudozyma brasiliensis sp. nov. strain GHG001, a high producer of endo-1,4-xylanase isolated from an insect pest of sugarcane.</title>
        <authorList>
            <person name="Oliveira J.V.D.C."/>
            <person name="dos Santos R.A.C."/>
            <person name="Borges T.A."/>
            <person name="Riano-Pachon D.M."/>
            <person name="Goldman G.H."/>
        </authorList>
    </citation>
    <scope>NUCLEOTIDE SEQUENCE [LARGE SCALE GENOMIC DNA]</scope>
    <source>
        <strain evidence="3">GHG001</strain>
    </source>
</reference>
<feature type="compositionally biased region" description="Polar residues" evidence="1">
    <location>
        <begin position="414"/>
        <end position="439"/>
    </location>
</feature>
<feature type="compositionally biased region" description="Polar residues" evidence="1">
    <location>
        <begin position="7"/>
        <end position="34"/>
    </location>
</feature>
<protein>
    <submittedName>
        <fullName evidence="2">Uncharacterized protein</fullName>
    </submittedName>
</protein>
<evidence type="ECO:0000313" key="3">
    <source>
        <dbReference type="Proteomes" id="UP000019377"/>
    </source>
</evidence>
<organism evidence="2 3">
    <name type="scientific">Kalmanozyma brasiliensis (strain GHG001)</name>
    <name type="common">Yeast</name>
    <name type="synonym">Pseudozyma brasiliensis</name>
    <dbReference type="NCBI Taxonomy" id="1365824"/>
    <lineage>
        <taxon>Eukaryota</taxon>
        <taxon>Fungi</taxon>
        <taxon>Dikarya</taxon>
        <taxon>Basidiomycota</taxon>
        <taxon>Ustilaginomycotina</taxon>
        <taxon>Ustilaginomycetes</taxon>
        <taxon>Ustilaginales</taxon>
        <taxon>Ustilaginaceae</taxon>
        <taxon>Kalmanozyma</taxon>
    </lineage>
</organism>
<accession>V5EVI1</accession>
<dbReference type="OrthoDB" id="5382203at2759"/>
<keyword evidence="3" id="KW-1185">Reference proteome</keyword>
<dbReference type="STRING" id="1365824.V5EVI1"/>
<evidence type="ECO:0000313" key="2">
    <source>
        <dbReference type="EMBL" id="EST09495.1"/>
    </source>
</evidence>
<dbReference type="Proteomes" id="UP000019377">
    <property type="component" value="Unassembled WGS sequence"/>
</dbReference>
<proteinExistence type="predicted"/>
<feature type="region of interest" description="Disordered" evidence="1">
    <location>
        <begin position="1"/>
        <end position="43"/>
    </location>
</feature>
<dbReference type="HOGENOM" id="CLU_609913_0_0_1"/>
<feature type="compositionally biased region" description="Low complexity" evidence="1">
    <location>
        <begin position="195"/>
        <end position="214"/>
    </location>
</feature>
<evidence type="ECO:0000256" key="1">
    <source>
        <dbReference type="SAM" id="MobiDB-lite"/>
    </source>
</evidence>
<feature type="region of interest" description="Disordered" evidence="1">
    <location>
        <begin position="68"/>
        <end position="111"/>
    </location>
</feature>
<feature type="region of interest" description="Disordered" evidence="1">
    <location>
        <begin position="282"/>
        <end position="312"/>
    </location>
</feature>
<feature type="compositionally biased region" description="Polar residues" evidence="1">
    <location>
        <begin position="395"/>
        <end position="406"/>
    </location>
</feature>